<keyword evidence="2" id="KW-0732">Signal</keyword>
<evidence type="ECO:0000256" key="1">
    <source>
        <dbReference type="SAM" id="MobiDB-lite"/>
    </source>
</evidence>
<dbReference type="InterPro" id="IPR050492">
    <property type="entry name" value="Bact_metal-bind_prot9"/>
</dbReference>
<protein>
    <submittedName>
        <fullName evidence="3">Metal ABC transporter substrate-binding protein</fullName>
    </submittedName>
</protein>
<dbReference type="PANTHER" id="PTHR42953">
    <property type="entry name" value="HIGH-AFFINITY ZINC UPTAKE SYSTEM PROTEIN ZNUA-RELATED"/>
    <property type="match status" value="1"/>
</dbReference>
<dbReference type="PROSITE" id="PS51257">
    <property type="entry name" value="PROKAR_LIPOPROTEIN"/>
    <property type="match status" value="1"/>
</dbReference>
<organism evidence="3 4">
    <name type="scientific">Bacillus carboniphilus</name>
    <dbReference type="NCBI Taxonomy" id="86663"/>
    <lineage>
        <taxon>Bacteria</taxon>
        <taxon>Bacillati</taxon>
        <taxon>Bacillota</taxon>
        <taxon>Bacilli</taxon>
        <taxon>Bacillales</taxon>
        <taxon>Bacillaceae</taxon>
        <taxon>Bacillus</taxon>
    </lineage>
</organism>
<name>A0ABP3FHD5_9BACI</name>
<dbReference type="EMBL" id="BAAADJ010000003">
    <property type="protein sequence ID" value="GAA0315005.1"/>
    <property type="molecule type" value="Genomic_DNA"/>
</dbReference>
<feature type="region of interest" description="Disordered" evidence="1">
    <location>
        <begin position="118"/>
        <end position="180"/>
    </location>
</feature>
<feature type="compositionally biased region" description="Basic and acidic residues" evidence="1">
    <location>
        <begin position="122"/>
        <end position="180"/>
    </location>
</feature>
<comment type="caution">
    <text evidence="3">The sequence shown here is derived from an EMBL/GenBank/DDBJ whole genome shotgun (WGS) entry which is preliminary data.</text>
</comment>
<reference evidence="4" key="1">
    <citation type="journal article" date="2019" name="Int. J. Syst. Evol. Microbiol.">
        <title>The Global Catalogue of Microorganisms (GCM) 10K type strain sequencing project: providing services to taxonomists for standard genome sequencing and annotation.</title>
        <authorList>
            <consortium name="The Broad Institute Genomics Platform"/>
            <consortium name="The Broad Institute Genome Sequencing Center for Infectious Disease"/>
            <person name="Wu L."/>
            <person name="Ma J."/>
        </authorList>
    </citation>
    <scope>NUCLEOTIDE SEQUENCE [LARGE SCALE GENOMIC DNA]</scope>
    <source>
        <strain evidence="4">JCM 9731</strain>
    </source>
</reference>
<evidence type="ECO:0000313" key="4">
    <source>
        <dbReference type="Proteomes" id="UP001500782"/>
    </source>
</evidence>
<evidence type="ECO:0000313" key="3">
    <source>
        <dbReference type="EMBL" id="GAA0315005.1"/>
    </source>
</evidence>
<dbReference type="Gene3D" id="3.40.50.1980">
    <property type="entry name" value="Nitrogenase molybdenum iron protein domain"/>
    <property type="match status" value="3"/>
</dbReference>
<dbReference type="RefSeq" id="WP_343795525.1">
    <property type="nucleotide sequence ID" value="NZ_BAAADJ010000003.1"/>
</dbReference>
<dbReference type="SUPFAM" id="SSF53807">
    <property type="entry name" value="Helical backbone' metal receptor"/>
    <property type="match status" value="1"/>
</dbReference>
<feature type="signal peptide" evidence="2">
    <location>
        <begin position="1"/>
        <end position="22"/>
    </location>
</feature>
<dbReference type="InterPro" id="IPR006127">
    <property type="entry name" value="ZnuA-like"/>
</dbReference>
<sequence>MTKKILFLMLLLGAFLTGCNTATTSTDDENIITVTTTIFPLEDFTKKIGGEFVNVSSVYPAGVDAHTYEPSTKTMIQIAESDLFIHTGTGLEAFAEKAADSLASEDVKIVEASAGISLLSSGEHKNEEHDEHTHEEDGHEDESHDTEHSHDEEEHEHEHESDSNHEEGHEEEHNHGDLDPHVWIDPILAIQMAENIKNELMAIMPEQKDYFQENFDQLTADLKALDAEFQAVVKEANHRKILVSHGAYGYWEQRYGIEQLSVTGISPTQEPSQKQLENLIDTVQSEDIHFIIFEQNISTKISDIIKNELYLEVLYLHNVSVLTDADIENNEDYFTLMRKNLEVLTQALQ</sequence>
<feature type="chain" id="PRO_5045352088" evidence="2">
    <location>
        <begin position="23"/>
        <end position="349"/>
    </location>
</feature>
<dbReference type="Proteomes" id="UP001500782">
    <property type="component" value="Unassembled WGS sequence"/>
</dbReference>
<gene>
    <name evidence="3" type="ORF">GCM10008967_01890</name>
</gene>
<dbReference type="Pfam" id="PF01297">
    <property type="entry name" value="ZnuA"/>
    <property type="match status" value="1"/>
</dbReference>
<keyword evidence="4" id="KW-1185">Reference proteome</keyword>
<dbReference type="PANTHER" id="PTHR42953:SF8">
    <property type="entry name" value="ZINT DOMAIN-CONTAINING PROTEIN"/>
    <property type="match status" value="1"/>
</dbReference>
<accession>A0ABP3FHD5</accession>
<proteinExistence type="predicted"/>
<evidence type="ECO:0000256" key="2">
    <source>
        <dbReference type="SAM" id="SignalP"/>
    </source>
</evidence>